<keyword evidence="2" id="KW-1185">Reference proteome</keyword>
<reference evidence="2" key="1">
    <citation type="journal article" date="2017" name="Front. Plant Sci.">
        <title>Climate Clever Clovers: New Paradigm to Reduce the Environmental Footprint of Ruminants by Breeding Low Methanogenic Forages Utilizing Haplotype Variation.</title>
        <authorList>
            <person name="Kaur P."/>
            <person name="Appels R."/>
            <person name="Bayer P.E."/>
            <person name="Keeble-Gagnere G."/>
            <person name="Wang J."/>
            <person name="Hirakawa H."/>
            <person name="Shirasawa K."/>
            <person name="Vercoe P."/>
            <person name="Stefanova K."/>
            <person name="Durmic Z."/>
            <person name="Nichols P."/>
            <person name="Revell C."/>
            <person name="Isobe S.N."/>
            <person name="Edwards D."/>
            <person name="Erskine W."/>
        </authorList>
    </citation>
    <scope>NUCLEOTIDE SEQUENCE [LARGE SCALE GENOMIC DNA]</scope>
    <source>
        <strain evidence="2">cv. Daliak</strain>
    </source>
</reference>
<dbReference type="AlphaFoldDB" id="A0A2Z6ND09"/>
<protein>
    <submittedName>
        <fullName evidence="1">Uncharacterized protein</fullName>
    </submittedName>
</protein>
<organism evidence="1 2">
    <name type="scientific">Trifolium subterraneum</name>
    <name type="common">Subterranean clover</name>
    <dbReference type="NCBI Taxonomy" id="3900"/>
    <lineage>
        <taxon>Eukaryota</taxon>
        <taxon>Viridiplantae</taxon>
        <taxon>Streptophyta</taxon>
        <taxon>Embryophyta</taxon>
        <taxon>Tracheophyta</taxon>
        <taxon>Spermatophyta</taxon>
        <taxon>Magnoliopsida</taxon>
        <taxon>eudicotyledons</taxon>
        <taxon>Gunneridae</taxon>
        <taxon>Pentapetalae</taxon>
        <taxon>rosids</taxon>
        <taxon>fabids</taxon>
        <taxon>Fabales</taxon>
        <taxon>Fabaceae</taxon>
        <taxon>Papilionoideae</taxon>
        <taxon>50 kb inversion clade</taxon>
        <taxon>NPAAA clade</taxon>
        <taxon>Hologalegina</taxon>
        <taxon>IRL clade</taxon>
        <taxon>Trifolieae</taxon>
        <taxon>Trifolium</taxon>
    </lineage>
</organism>
<dbReference type="Proteomes" id="UP000242715">
    <property type="component" value="Unassembled WGS sequence"/>
</dbReference>
<proteinExistence type="predicted"/>
<accession>A0A2Z6ND09</accession>
<evidence type="ECO:0000313" key="1">
    <source>
        <dbReference type="EMBL" id="GAU34552.1"/>
    </source>
</evidence>
<sequence length="51" mass="5702">MEIASKKPHPTQKWAGNSVEEVRIMCVRHGHGQFLSPAEYVKHIGGGDKMQ</sequence>
<name>A0A2Z6ND09_TRISU</name>
<dbReference type="EMBL" id="DF973559">
    <property type="protein sequence ID" value="GAU34552.1"/>
    <property type="molecule type" value="Genomic_DNA"/>
</dbReference>
<evidence type="ECO:0000313" key="2">
    <source>
        <dbReference type="Proteomes" id="UP000242715"/>
    </source>
</evidence>
<gene>
    <name evidence="1" type="ORF">TSUD_219360</name>
</gene>